<sequence length="180" mass="19879">MDDGYGKVIAPGTVRLERLLPGPIERVWDYLTDSQKRGMWLAAGAMELRVGGRVEHIFRNGTLTENDDPPPPKYVSHNEESRMQGRVTACDPPHLLAYTWGEGGIAPSEVRFDLSVLGTEVLLVVTHSRLTTRDETVSVAGGWHTHLGILADRLAGRIPAGFWRTHASVEAEYEKRIPAG</sequence>
<dbReference type="RefSeq" id="WP_147845135.1">
    <property type="nucleotide sequence ID" value="NZ_VDUZ01000001.1"/>
</dbReference>
<dbReference type="Pfam" id="PF08327">
    <property type="entry name" value="AHSA1"/>
    <property type="match status" value="1"/>
</dbReference>
<name>A0A5C8PX24_9HYPH</name>
<evidence type="ECO:0000256" key="1">
    <source>
        <dbReference type="ARBA" id="ARBA00006817"/>
    </source>
</evidence>
<dbReference type="Gene3D" id="3.30.530.20">
    <property type="match status" value="1"/>
</dbReference>
<accession>A0A5C8PX24</accession>
<dbReference type="InterPro" id="IPR013538">
    <property type="entry name" value="ASHA1/2-like_C"/>
</dbReference>
<dbReference type="InterPro" id="IPR023393">
    <property type="entry name" value="START-like_dom_sf"/>
</dbReference>
<keyword evidence="4" id="KW-1185">Reference proteome</keyword>
<comment type="caution">
    <text evidence="3">The sequence shown here is derived from an EMBL/GenBank/DDBJ whole genome shotgun (WGS) entry which is preliminary data.</text>
</comment>
<feature type="domain" description="Activator of Hsp90 ATPase homologue 1/2-like C-terminal" evidence="2">
    <location>
        <begin position="23"/>
        <end position="154"/>
    </location>
</feature>
<reference evidence="3 4" key="1">
    <citation type="submission" date="2019-06" db="EMBL/GenBank/DDBJ databases">
        <title>New taxonomy in bacterial strain CC-CFT640, isolated from vineyard.</title>
        <authorList>
            <person name="Lin S.-Y."/>
            <person name="Tsai C.-F."/>
            <person name="Young C.-C."/>
        </authorList>
    </citation>
    <scope>NUCLEOTIDE SEQUENCE [LARGE SCALE GENOMIC DNA]</scope>
    <source>
        <strain evidence="3 4">CC-CFT640</strain>
    </source>
</reference>
<dbReference type="EMBL" id="VDUZ01000001">
    <property type="protein sequence ID" value="TXL82429.1"/>
    <property type="molecule type" value="Genomic_DNA"/>
</dbReference>
<comment type="similarity">
    <text evidence="1">Belongs to the AHA1 family.</text>
</comment>
<dbReference type="OrthoDB" id="9800600at2"/>
<protein>
    <submittedName>
        <fullName evidence="3">SRPBCC family protein</fullName>
    </submittedName>
</protein>
<dbReference type="Proteomes" id="UP000321638">
    <property type="component" value="Unassembled WGS sequence"/>
</dbReference>
<evidence type="ECO:0000313" key="4">
    <source>
        <dbReference type="Proteomes" id="UP000321638"/>
    </source>
</evidence>
<evidence type="ECO:0000259" key="2">
    <source>
        <dbReference type="Pfam" id="PF08327"/>
    </source>
</evidence>
<gene>
    <name evidence="3" type="ORF">FHP25_01665</name>
</gene>
<dbReference type="SUPFAM" id="SSF55961">
    <property type="entry name" value="Bet v1-like"/>
    <property type="match status" value="1"/>
</dbReference>
<organism evidence="3 4">
    <name type="scientific">Vineibacter terrae</name>
    <dbReference type="NCBI Taxonomy" id="2586908"/>
    <lineage>
        <taxon>Bacteria</taxon>
        <taxon>Pseudomonadati</taxon>
        <taxon>Pseudomonadota</taxon>
        <taxon>Alphaproteobacteria</taxon>
        <taxon>Hyphomicrobiales</taxon>
        <taxon>Vineibacter</taxon>
    </lineage>
</organism>
<evidence type="ECO:0000313" key="3">
    <source>
        <dbReference type="EMBL" id="TXL82429.1"/>
    </source>
</evidence>
<dbReference type="AlphaFoldDB" id="A0A5C8PX24"/>
<dbReference type="CDD" id="cd08899">
    <property type="entry name" value="SRPBCC_CalC_Aha1-like_6"/>
    <property type="match status" value="1"/>
</dbReference>
<proteinExistence type="inferred from homology"/>